<feature type="domain" description="Phosphodiester glycosidase" evidence="1">
    <location>
        <begin position="651"/>
        <end position="775"/>
    </location>
</feature>
<organism evidence="2 3">
    <name type="scientific">Enterocloster lavalensis</name>
    <dbReference type="NCBI Taxonomy" id="460384"/>
    <lineage>
        <taxon>Bacteria</taxon>
        <taxon>Bacillati</taxon>
        <taxon>Bacillota</taxon>
        <taxon>Clostridia</taxon>
        <taxon>Lachnospirales</taxon>
        <taxon>Lachnospiraceae</taxon>
        <taxon>Enterocloster</taxon>
    </lineage>
</organism>
<keyword evidence="3" id="KW-1185">Reference proteome</keyword>
<reference evidence="3" key="1">
    <citation type="submission" date="2016-10" db="EMBL/GenBank/DDBJ databases">
        <authorList>
            <person name="Varghese N."/>
            <person name="Submissions S."/>
        </authorList>
    </citation>
    <scope>NUCLEOTIDE SEQUENCE [LARGE SCALE GENOMIC DNA]</scope>
    <source>
        <strain evidence="3">NLAE-zl-G277</strain>
    </source>
</reference>
<dbReference type="RefSeq" id="WP_092367580.1">
    <property type="nucleotide sequence ID" value="NZ_DAINWJ010000028.1"/>
</dbReference>
<proteinExistence type="predicted"/>
<name>A0A1I0ITL7_9FIRM</name>
<evidence type="ECO:0000259" key="1">
    <source>
        <dbReference type="Pfam" id="PF09992"/>
    </source>
</evidence>
<gene>
    <name evidence="2" type="ORF">SAMN05216313_12344</name>
</gene>
<sequence length="798" mass="88447">MNNYLDIVDSRWSFGSYYRRRFLGDTLYTCFFYKDIELILDREHAAVRDRFAEEMSRAHETGGEALERYYRQLGRFFDQMESYDQWTLEQIYGSVHSIRKQFLGAGAIEKTQIRRCLEAGTMGEGAGIDQSGAWQRLMEGCSGAVFCLADPNYFEYMVNDMRRAAELGKDLYVLTGQTAGDAVLTREALALLPGMAPGGREPVFLEDKARYSLPDLSAVRYNEALQRDIDRGKAFLTVYGDDGLFHCRNLNLPSIVRTVPSCYFARAIAGQFVGQGLCTIYVPPHFDILPLVPLIEKTRASYCQLARLEKDFGAEIYEMGVGALYGRYPQYFINIYGEGGEERLPVCMKGGEGAAAGTNFYGGYCRRREELISGYLNGVPGLRYISAYMDGKTLEEIPAPWGCEGPQDGILVQGAVMANARGSRVILAEGGARSPRALVAEGEDEGLLLISNFLFFLTPKLVSWYNELRQERPMEQIGLDGGHLDYMLRYENGRRVETFPLYRKACVAMKRDGSFLFFQYALGGGSISLGGQRFSWTAQDVNPPEKAGDVCIFTPYRSAHRTEEKTDGYCEFAGEGRFNLVVIQDKVVCARMGDVMVPSIGVVVSLARETGEALIRTLGLEAAGDGYYRWDGPEVVIRLEPPQGIAAEDWDSVCWAFGGGMSLISGGESLFEHEAGLARLEDEGWLGPLSRQTQESEIHRLSKHPRTAVGVTDQGELFVLVFSGRTALSAGADYAQMGKIARTLVPNVRHMMNVDGGGSAVFGMAVGKVFVELSYPATSYSSPAGMVRRINTLLCMKQ</sequence>
<dbReference type="InterPro" id="IPR018711">
    <property type="entry name" value="NAGPA"/>
</dbReference>
<accession>A0A1I0ITL7</accession>
<protein>
    <recommendedName>
        <fullName evidence="1">Phosphodiester glycosidase domain-containing protein</fullName>
    </recommendedName>
</protein>
<evidence type="ECO:0000313" key="3">
    <source>
        <dbReference type="Proteomes" id="UP000198508"/>
    </source>
</evidence>
<dbReference type="EMBL" id="FOIM01000023">
    <property type="protein sequence ID" value="SET99828.1"/>
    <property type="molecule type" value="Genomic_DNA"/>
</dbReference>
<dbReference type="STRING" id="460384.SAMN05216313_12344"/>
<dbReference type="Proteomes" id="UP000198508">
    <property type="component" value="Unassembled WGS sequence"/>
</dbReference>
<evidence type="ECO:0000313" key="2">
    <source>
        <dbReference type="EMBL" id="SET99828.1"/>
    </source>
</evidence>
<dbReference type="AlphaFoldDB" id="A0A1I0ITL7"/>
<dbReference type="Pfam" id="PF09992">
    <property type="entry name" value="NAGPA"/>
    <property type="match status" value="1"/>
</dbReference>